<accession>A0A4Q7P4U4</accession>
<dbReference type="OrthoDB" id="3722973at2"/>
<evidence type="ECO:0008006" key="5">
    <source>
        <dbReference type="Google" id="ProtNLM"/>
    </source>
</evidence>
<dbReference type="Gene3D" id="3.20.20.370">
    <property type="entry name" value="Glycoside hydrolase/deacetylase"/>
    <property type="match status" value="1"/>
</dbReference>
<name>A0A4Q7P4U4_9FIRM</name>
<evidence type="ECO:0000313" key="4">
    <source>
        <dbReference type="Proteomes" id="UP000292927"/>
    </source>
</evidence>
<evidence type="ECO:0000256" key="1">
    <source>
        <dbReference type="SAM" id="MobiDB-lite"/>
    </source>
</evidence>
<dbReference type="InterPro" id="IPR051398">
    <property type="entry name" value="Polysacch_Deacetylase"/>
</dbReference>
<keyword evidence="4" id="KW-1185">Reference proteome</keyword>
<keyword evidence="2" id="KW-0472">Membrane</keyword>
<dbReference type="SUPFAM" id="SSF88713">
    <property type="entry name" value="Glycoside hydrolase/deacetylase"/>
    <property type="match status" value="1"/>
</dbReference>
<keyword evidence="2" id="KW-0812">Transmembrane</keyword>
<protein>
    <recommendedName>
        <fullName evidence="5">Polysaccharide deacetylase</fullName>
    </recommendedName>
</protein>
<dbReference type="GO" id="GO:0005975">
    <property type="term" value="P:carbohydrate metabolic process"/>
    <property type="evidence" value="ECO:0007669"/>
    <property type="project" value="InterPro"/>
</dbReference>
<reference evidence="3 4" key="1">
    <citation type="submission" date="2019-02" db="EMBL/GenBank/DDBJ databases">
        <title>Genomic Encyclopedia of Type Strains, Phase IV (KMG-IV): sequencing the most valuable type-strain genomes for metagenomic binning, comparative biology and taxonomic classification.</title>
        <authorList>
            <person name="Goeker M."/>
        </authorList>
    </citation>
    <scope>NUCLEOTIDE SEQUENCE [LARGE SCALE GENOMIC DNA]</scope>
    <source>
        <strain evidence="3 4">DSM 29486</strain>
    </source>
</reference>
<feature type="region of interest" description="Disordered" evidence="1">
    <location>
        <begin position="48"/>
        <end position="71"/>
    </location>
</feature>
<dbReference type="PANTHER" id="PTHR34216:SF3">
    <property type="entry name" value="POLY-BETA-1,6-N-ACETYL-D-GLUCOSAMINE N-DEACETYLASE"/>
    <property type="match status" value="1"/>
</dbReference>
<dbReference type="Proteomes" id="UP000292927">
    <property type="component" value="Unassembled WGS sequence"/>
</dbReference>
<dbReference type="RefSeq" id="WP_130435591.1">
    <property type="nucleotide sequence ID" value="NZ_SGXF01000004.1"/>
</dbReference>
<sequence length="487" mass="54542">MTYRGGYRSRRRKVIRNRIIVISLFVVCLALIGVCVKLLLDGKKQPAAAPAGTTEQGAENSTEETAGTTTAANEAEEILAEAELLFAQYDPDAAVEKIKSFAGYEAVPEMTDAVKKYQEAKATYTKVDVTKVTHVFYHTLIVDTSLALDPQHSGAQEAANYNYVMTTMEEYAAIMQKMYDAGYVMVDIHDLAHIETDENGNEKMVQGEIYLPPGKKAFVLSQDDVSYYEYMEGDGFAAKLVLDENNNVVNEYKDAAGNVSYGSYDMIPMTEDFLKEHPDFSYRGARGIIALTGYNGVLGYRTSDSENGPNRAADKTKWQLNPNIEEDKVKAKQVADRLKELGWTFASHSFNHLDMFEMSLESFQADTDLWEAEVQPIVGDTDVILYPKGADPTGSWKEYPEDNQKINYLKQAGFRYFCTVDASPSWVQISGNVFKQGRRNLDGYRLWEAVCALNGDSAYPNYKDRLSDLFDAREVFDKKRPTPVVPG</sequence>
<feature type="compositionally biased region" description="Low complexity" evidence="1">
    <location>
        <begin position="58"/>
        <end position="71"/>
    </location>
</feature>
<organism evidence="3 4">
    <name type="scientific">Cuneatibacter caecimuris</name>
    <dbReference type="NCBI Taxonomy" id="1796618"/>
    <lineage>
        <taxon>Bacteria</taxon>
        <taxon>Bacillati</taxon>
        <taxon>Bacillota</taxon>
        <taxon>Clostridia</taxon>
        <taxon>Lachnospirales</taxon>
        <taxon>Lachnospiraceae</taxon>
        <taxon>Cuneatibacter</taxon>
    </lineage>
</organism>
<dbReference type="AlphaFoldDB" id="A0A4Q7P4U4"/>
<gene>
    <name evidence="3" type="ORF">EV209_2323</name>
</gene>
<dbReference type="PANTHER" id="PTHR34216">
    <property type="match status" value="1"/>
</dbReference>
<keyword evidence="2" id="KW-1133">Transmembrane helix</keyword>
<feature type="transmembrane region" description="Helical" evidence="2">
    <location>
        <begin position="20"/>
        <end position="40"/>
    </location>
</feature>
<proteinExistence type="predicted"/>
<dbReference type="InterPro" id="IPR011330">
    <property type="entry name" value="Glyco_hydro/deAcase_b/a-brl"/>
</dbReference>
<evidence type="ECO:0000313" key="3">
    <source>
        <dbReference type="EMBL" id="RZS94480.1"/>
    </source>
</evidence>
<dbReference type="EMBL" id="SGXF01000004">
    <property type="protein sequence ID" value="RZS94480.1"/>
    <property type="molecule type" value="Genomic_DNA"/>
</dbReference>
<comment type="caution">
    <text evidence="3">The sequence shown here is derived from an EMBL/GenBank/DDBJ whole genome shotgun (WGS) entry which is preliminary data.</text>
</comment>
<evidence type="ECO:0000256" key="2">
    <source>
        <dbReference type="SAM" id="Phobius"/>
    </source>
</evidence>